<dbReference type="EMBL" id="UHID01000007">
    <property type="protein sequence ID" value="SUP60627.1"/>
    <property type="molecule type" value="Genomic_DNA"/>
</dbReference>
<dbReference type="InterPro" id="IPR050794">
    <property type="entry name" value="CPA2_transporter"/>
</dbReference>
<organism evidence="10 11">
    <name type="scientific">Streptomyces griseus</name>
    <dbReference type="NCBI Taxonomy" id="1911"/>
    <lineage>
        <taxon>Bacteria</taxon>
        <taxon>Bacillati</taxon>
        <taxon>Actinomycetota</taxon>
        <taxon>Actinomycetes</taxon>
        <taxon>Kitasatosporales</taxon>
        <taxon>Streptomycetaceae</taxon>
        <taxon>Streptomyces</taxon>
    </lineage>
</organism>
<evidence type="ECO:0000256" key="2">
    <source>
        <dbReference type="ARBA" id="ARBA00022448"/>
    </source>
</evidence>
<feature type="region of interest" description="Disordered" evidence="7">
    <location>
        <begin position="462"/>
        <end position="498"/>
    </location>
</feature>
<keyword evidence="3 8" id="KW-0812">Transmembrane</keyword>
<protein>
    <submittedName>
        <fullName evidence="10">Sodium/hydrogen exchanger</fullName>
    </submittedName>
</protein>
<reference evidence="10 11" key="1">
    <citation type="submission" date="2018-06" db="EMBL/GenBank/DDBJ databases">
        <authorList>
            <consortium name="Pathogen Informatics"/>
            <person name="Doyle S."/>
        </authorList>
    </citation>
    <scope>NUCLEOTIDE SEQUENCE [LARGE SCALE GENOMIC DNA]</scope>
    <source>
        <strain evidence="10 11">NCTC7807</strain>
    </source>
</reference>
<feature type="transmembrane region" description="Helical" evidence="8">
    <location>
        <begin position="292"/>
        <end position="311"/>
    </location>
</feature>
<feature type="transmembrane region" description="Helical" evidence="8">
    <location>
        <begin position="317"/>
        <end position="335"/>
    </location>
</feature>
<evidence type="ECO:0000256" key="7">
    <source>
        <dbReference type="SAM" id="MobiDB-lite"/>
    </source>
</evidence>
<dbReference type="InterPro" id="IPR038770">
    <property type="entry name" value="Na+/solute_symporter_sf"/>
</dbReference>
<feature type="transmembrane region" description="Helical" evidence="8">
    <location>
        <begin position="251"/>
        <end position="271"/>
    </location>
</feature>
<evidence type="ECO:0000256" key="3">
    <source>
        <dbReference type="ARBA" id="ARBA00022692"/>
    </source>
</evidence>
<feature type="transmembrane region" description="Helical" evidence="8">
    <location>
        <begin position="57"/>
        <end position="75"/>
    </location>
</feature>
<dbReference type="PANTHER" id="PTHR32468">
    <property type="entry name" value="CATION/H + ANTIPORTER"/>
    <property type="match status" value="1"/>
</dbReference>
<evidence type="ECO:0000256" key="6">
    <source>
        <dbReference type="ARBA" id="ARBA00023136"/>
    </source>
</evidence>
<evidence type="ECO:0000256" key="4">
    <source>
        <dbReference type="ARBA" id="ARBA00022989"/>
    </source>
</evidence>
<name>A0A380P6X6_STRGR</name>
<evidence type="ECO:0000256" key="1">
    <source>
        <dbReference type="ARBA" id="ARBA00004141"/>
    </source>
</evidence>
<keyword evidence="2" id="KW-0813">Transport</keyword>
<feature type="transmembrane region" description="Helical" evidence="8">
    <location>
        <begin position="16"/>
        <end position="37"/>
    </location>
</feature>
<evidence type="ECO:0000313" key="10">
    <source>
        <dbReference type="EMBL" id="SUP60627.1"/>
    </source>
</evidence>
<evidence type="ECO:0000256" key="8">
    <source>
        <dbReference type="SAM" id="Phobius"/>
    </source>
</evidence>
<keyword evidence="6 8" id="KW-0472">Membrane</keyword>
<proteinExistence type="predicted"/>
<keyword evidence="4 8" id="KW-1133">Transmembrane helix</keyword>
<feature type="transmembrane region" description="Helical" evidence="8">
    <location>
        <begin position="342"/>
        <end position="362"/>
    </location>
</feature>
<dbReference type="AlphaFoldDB" id="A0A380P6X6"/>
<feature type="transmembrane region" description="Helical" evidence="8">
    <location>
        <begin position="374"/>
        <end position="399"/>
    </location>
</feature>
<feature type="transmembrane region" description="Helical" evidence="8">
    <location>
        <begin position="188"/>
        <end position="209"/>
    </location>
</feature>
<gene>
    <name evidence="10" type="primary">kefC</name>
    <name evidence="10" type="ORF">NCTC7807_04698</name>
</gene>
<feature type="compositionally biased region" description="Low complexity" evidence="7">
    <location>
        <begin position="466"/>
        <end position="488"/>
    </location>
</feature>
<accession>A0A380P6X6</accession>
<sequence length="498" mass="49494">MDGTRGTGSSTGRRRLVLVACVFVVLPALVGGLVLWYQVSAHGTAAPGHRIVPGADMAARLLVAAAVVLGASHAAGRLAVLLGQPPVIGEICAGILLGPSLLGRAAPQLWARLFPEGILPMLDGLAQLGLVFFMFKVGRDLSSVRLRALGGRTLLVSLASLAVPFAGGAVAAVALADGHAGPAGPVAFTVFLGCALGITAFPVLARILSELGLSHTAVGRTSLLAAAIGDAGAWLLLATAVAAAGPAGSSGPGIALMVAGTAVAAVLLGPLRRALRRALSRRYGNNGEEGAAGLPVPLLACAVCGCAAFTSAVGLHAAIGAFLAGAVLPAGSGPVSSAADRLGSFSAGILMPFFFLGFGLSVDLSALSPDSGTVVTGSVLLALAVLTKLLGPGLCAWVTGMSRGDALKLGVLLNARGLTELVVLGIGLQAGLIDRQMFTVLTAVTLTTTILPAPVLRLMDRRAKRAPSGASPPGAPARGAPEEQAPQPSGGPLAPEER</sequence>
<evidence type="ECO:0000259" key="9">
    <source>
        <dbReference type="Pfam" id="PF00999"/>
    </source>
</evidence>
<dbReference type="InterPro" id="IPR006153">
    <property type="entry name" value="Cation/H_exchanger_TM"/>
</dbReference>
<dbReference type="GO" id="GO:0016020">
    <property type="term" value="C:membrane"/>
    <property type="evidence" value="ECO:0007669"/>
    <property type="project" value="UniProtKB-SubCell"/>
</dbReference>
<dbReference type="Gene3D" id="1.20.1530.20">
    <property type="match status" value="1"/>
</dbReference>
<feature type="transmembrane region" description="Helical" evidence="8">
    <location>
        <begin position="411"/>
        <end position="432"/>
    </location>
</feature>
<keyword evidence="5" id="KW-0406">Ion transport</keyword>
<dbReference type="GO" id="GO:1902600">
    <property type="term" value="P:proton transmembrane transport"/>
    <property type="evidence" value="ECO:0007669"/>
    <property type="project" value="InterPro"/>
</dbReference>
<feature type="transmembrane region" description="Helical" evidence="8">
    <location>
        <begin position="221"/>
        <end position="245"/>
    </location>
</feature>
<feature type="transmembrane region" description="Helical" evidence="8">
    <location>
        <begin position="155"/>
        <end position="176"/>
    </location>
</feature>
<feature type="domain" description="Cation/H+ exchanger transmembrane" evidence="9">
    <location>
        <begin position="78"/>
        <end position="452"/>
    </location>
</feature>
<dbReference type="GO" id="GO:0015297">
    <property type="term" value="F:antiporter activity"/>
    <property type="evidence" value="ECO:0007669"/>
    <property type="project" value="InterPro"/>
</dbReference>
<dbReference type="RefSeq" id="WP_100454132.1">
    <property type="nucleotide sequence ID" value="NZ_UHID01000007.1"/>
</dbReference>
<dbReference type="Pfam" id="PF00999">
    <property type="entry name" value="Na_H_Exchanger"/>
    <property type="match status" value="1"/>
</dbReference>
<dbReference type="PANTHER" id="PTHR32468:SF0">
    <property type="entry name" value="K(+)_H(+) ANTIPORTER 1"/>
    <property type="match status" value="1"/>
</dbReference>
<feature type="transmembrane region" description="Helical" evidence="8">
    <location>
        <begin position="438"/>
        <end position="456"/>
    </location>
</feature>
<comment type="subcellular location">
    <subcellularLocation>
        <location evidence="1">Membrane</location>
        <topology evidence="1">Multi-pass membrane protein</topology>
    </subcellularLocation>
</comment>
<evidence type="ECO:0000313" key="11">
    <source>
        <dbReference type="Proteomes" id="UP000254150"/>
    </source>
</evidence>
<dbReference type="Proteomes" id="UP000254150">
    <property type="component" value="Unassembled WGS sequence"/>
</dbReference>
<evidence type="ECO:0000256" key="5">
    <source>
        <dbReference type="ARBA" id="ARBA00023065"/>
    </source>
</evidence>